<gene>
    <name evidence="1" type="ORF">EK0264_10975</name>
</gene>
<sequence>MDNVVVQIEDRNPEEPSLLGLYDGIALTSRDDGYAGALPDTIWIYREAILDISETEDDIREEVLITVVHEIAHHFGISDDRLHELGWA</sequence>
<evidence type="ECO:0008006" key="3">
    <source>
        <dbReference type="Google" id="ProtNLM"/>
    </source>
</evidence>
<dbReference type="CDD" id="cd12952">
    <property type="entry name" value="MMP_ACEL2062"/>
    <property type="match status" value="1"/>
</dbReference>
<protein>
    <recommendedName>
        <fullName evidence="3">Metallopeptidase family protein</fullName>
    </recommendedName>
</protein>
<dbReference type="EMBL" id="CP047156">
    <property type="protein sequence ID" value="QHC02399.1"/>
    <property type="molecule type" value="Genomic_DNA"/>
</dbReference>
<dbReference type="InterPro" id="IPR038555">
    <property type="entry name" value="Zincin_1_sf"/>
</dbReference>
<organism evidence="1 2">
    <name type="scientific">Epidermidibacterium keratini</name>
    <dbReference type="NCBI Taxonomy" id="1891644"/>
    <lineage>
        <taxon>Bacteria</taxon>
        <taxon>Bacillati</taxon>
        <taxon>Actinomycetota</taxon>
        <taxon>Actinomycetes</taxon>
        <taxon>Sporichthyales</taxon>
        <taxon>Sporichthyaceae</taxon>
        <taxon>Epidermidibacterium</taxon>
    </lineage>
</organism>
<keyword evidence="2" id="KW-1185">Reference proteome</keyword>
<dbReference type="AlphaFoldDB" id="A0A7L4YUT7"/>
<evidence type="ECO:0000313" key="1">
    <source>
        <dbReference type="EMBL" id="QHC02399.1"/>
    </source>
</evidence>
<dbReference type="SUPFAM" id="SSF55486">
    <property type="entry name" value="Metalloproteases ('zincins'), catalytic domain"/>
    <property type="match status" value="1"/>
</dbReference>
<accession>A0A7L4YUT7</accession>
<dbReference type="InterPro" id="IPR010428">
    <property type="entry name" value="Zincin_1"/>
</dbReference>
<proteinExistence type="predicted"/>
<dbReference type="OrthoDB" id="9806895at2"/>
<reference evidence="1 2" key="1">
    <citation type="journal article" date="2018" name="Int. J. Syst. Evol. Microbiol.">
        <title>Epidermidibacterium keratini gen. nov., sp. nov., a member of the family Sporichthyaceae, isolated from keratin epidermis.</title>
        <authorList>
            <person name="Lee D.G."/>
            <person name="Trujillo M.E."/>
            <person name="Kang S."/>
            <person name="Nam J.J."/>
            <person name="Kim Y.J."/>
        </authorList>
    </citation>
    <scope>NUCLEOTIDE SEQUENCE [LARGE SCALE GENOMIC DNA]</scope>
    <source>
        <strain evidence="1 2">EPI-7</strain>
    </source>
</reference>
<dbReference type="Gene3D" id="3.30.2010.20">
    <property type="match status" value="1"/>
</dbReference>
<evidence type="ECO:0000313" key="2">
    <source>
        <dbReference type="Proteomes" id="UP000463857"/>
    </source>
</evidence>
<dbReference type="KEGG" id="eke:EK0264_10975"/>
<dbReference type="Proteomes" id="UP000463857">
    <property type="component" value="Chromosome"/>
</dbReference>
<dbReference type="InParanoid" id="A0A7L4YUT7"/>
<dbReference type="Pfam" id="PF06262">
    <property type="entry name" value="Zincin_1"/>
    <property type="match status" value="1"/>
</dbReference>
<name>A0A7L4YUT7_9ACTN</name>